<protein>
    <submittedName>
        <fullName evidence="5">Carnitine O-acetyltransferase b</fullName>
    </submittedName>
</protein>
<dbReference type="Ensembl" id="ENSEBUT00000020768.1">
    <property type="protein sequence ID" value="ENSEBUP00000020192.1"/>
    <property type="gene ID" value="ENSEBUG00000012526.1"/>
</dbReference>
<dbReference type="SUPFAM" id="SSF52777">
    <property type="entry name" value="CoA-dependent acyltransferases"/>
    <property type="match status" value="2"/>
</dbReference>
<evidence type="ECO:0000256" key="3">
    <source>
        <dbReference type="ARBA" id="ARBA00023315"/>
    </source>
</evidence>
<proteinExistence type="inferred from homology"/>
<accession>A0A8C4QV81</accession>
<organism evidence="5 6">
    <name type="scientific">Eptatretus burgeri</name>
    <name type="common">Inshore hagfish</name>
    <dbReference type="NCBI Taxonomy" id="7764"/>
    <lineage>
        <taxon>Eukaryota</taxon>
        <taxon>Metazoa</taxon>
        <taxon>Chordata</taxon>
        <taxon>Craniata</taxon>
        <taxon>Vertebrata</taxon>
        <taxon>Cyclostomata</taxon>
        <taxon>Myxini</taxon>
        <taxon>Myxiniformes</taxon>
        <taxon>Myxinidae</taxon>
        <taxon>Eptatretinae</taxon>
        <taxon>Eptatretus</taxon>
    </lineage>
</organism>
<dbReference type="GeneTree" id="ENSGT01150000286917"/>
<evidence type="ECO:0000259" key="4">
    <source>
        <dbReference type="Pfam" id="PF00755"/>
    </source>
</evidence>
<dbReference type="GO" id="GO:0019254">
    <property type="term" value="P:carnitine metabolic process, CoA-linked"/>
    <property type="evidence" value="ECO:0007669"/>
    <property type="project" value="TreeGrafter"/>
</dbReference>
<dbReference type="FunFam" id="3.30.559.70:FF:000002">
    <property type="entry name" value="Carnitine O-acetyltransferase"/>
    <property type="match status" value="1"/>
</dbReference>
<evidence type="ECO:0000256" key="2">
    <source>
        <dbReference type="ARBA" id="ARBA00022679"/>
    </source>
</evidence>
<evidence type="ECO:0000313" key="6">
    <source>
        <dbReference type="Proteomes" id="UP000694388"/>
    </source>
</evidence>
<keyword evidence="3" id="KW-0012">Acyltransferase</keyword>
<dbReference type="InterPro" id="IPR042231">
    <property type="entry name" value="Cho/carn_acyl_trans_2"/>
</dbReference>
<dbReference type="Gene3D" id="3.30.559.10">
    <property type="entry name" value="Chloramphenicol acetyltransferase-like domain"/>
    <property type="match status" value="1"/>
</dbReference>
<dbReference type="GO" id="GO:0005777">
    <property type="term" value="C:peroxisome"/>
    <property type="evidence" value="ECO:0007669"/>
    <property type="project" value="TreeGrafter"/>
</dbReference>
<dbReference type="InterPro" id="IPR039551">
    <property type="entry name" value="Cho/carn_acyl_trans"/>
</dbReference>
<dbReference type="PANTHER" id="PTHR22589">
    <property type="entry name" value="CARNITINE O-ACYLTRANSFERASE"/>
    <property type="match status" value="1"/>
</dbReference>
<evidence type="ECO:0000313" key="5">
    <source>
        <dbReference type="Ensembl" id="ENSEBUP00000020192.1"/>
    </source>
</evidence>
<keyword evidence="6" id="KW-1185">Reference proteome</keyword>
<reference evidence="5" key="2">
    <citation type="submission" date="2025-09" db="UniProtKB">
        <authorList>
            <consortium name="Ensembl"/>
        </authorList>
    </citation>
    <scope>IDENTIFICATION</scope>
</reference>
<dbReference type="Proteomes" id="UP000694388">
    <property type="component" value="Unplaced"/>
</dbReference>
<feature type="domain" description="Choline/carnitine acyltransferase" evidence="4">
    <location>
        <begin position="14"/>
        <end position="420"/>
    </location>
</feature>
<dbReference type="Gene3D" id="3.30.559.70">
    <property type="entry name" value="Choline/Carnitine o-acyltransferase, domain 2"/>
    <property type="match status" value="1"/>
</dbReference>
<name>A0A8C4QV81_EPTBU</name>
<dbReference type="InterPro" id="IPR000542">
    <property type="entry name" value="Carn_acyl_trans"/>
</dbReference>
<dbReference type="Pfam" id="PF00755">
    <property type="entry name" value="Carn_acyltransf"/>
    <property type="match status" value="1"/>
</dbReference>
<dbReference type="PANTHER" id="PTHR22589:SF103">
    <property type="entry name" value="CARNITINE O-ACETYL-TRANSFERASE, ISOFORM A-RELATED"/>
    <property type="match status" value="1"/>
</dbReference>
<dbReference type="InterPro" id="IPR023213">
    <property type="entry name" value="CAT-like_dom_sf"/>
</dbReference>
<dbReference type="GO" id="GO:0004092">
    <property type="term" value="F:carnitine O-acetyltransferase activity"/>
    <property type="evidence" value="ECO:0007669"/>
    <property type="project" value="TreeGrafter"/>
</dbReference>
<reference evidence="5" key="1">
    <citation type="submission" date="2025-08" db="UniProtKB">
        <authorList>
            <consortium name="Ensembl"/>
        </authorList>
    </citation>
    <scope>IDENTIFICATION</scope>
</reference>
<comment type="similarity">
    <text evidence="1">Belongs to the carnitine/choline acetyltransferase family.</text>
</comment>
<dbReference type="AlphaFoldDB" id="A0A8C4QV81"/>
<evidence type="ECO:0000256" key="1">
    <source>
        <dbReference type="ARBA" id="ARBA00005232"/>
    </source>
</evidence>
<sequence length="428" mass="49048">MCYAVDLPLPCYCRGQLPRSHYHGRPLCMDQYTRIFSSCRIPGPRRDSVINYGLSISEPRHITVAHNNQFFKLDVYHYNGCPLTQGQIYTQLEKIWNSSIKTIKEPVGILTADHRNRWGVGRRILMKDWLNRESIEEIQQSIFAICLDAPMPHGHDECSSMAAQILHGGGSHSNTGNRWFDKTLQFIVGEDGTCGLLYERALAEGMPIMRISDYAMQFCKYPERAVSHGIPLPMPKKLHLNISSEVQYLIETSKIYLDIQVNDLDICCFEFSRFGKNFAKWYRLSPDGFIQMALQLAFYRLHGHVCASSETATTWMFHLGRTDEIRVTMEHTVRFVCSFDDVNTTDAEKLDLMKKAIAAHKENTNQAVIGQGIDRHLFGLKMQAIESGFRVPEIFMDTAYAISTHFRLATNQVQYKHIFVCPPVSFML</sequence>
<keyword evidence="2" id="KW-0808">Transferase</keyword>